<evidence type="ECO:0000313" key="1">
    <source>
        <dbReference type="EMBL" id="PIR46662.1"/>
    </source>
</evidence>
<evidence type="ECO:0000313" key="2">
    <source>
        <dbReference type="Proteomes" id="UP000230833"/>
    </source>
</evidence>
<sequence length="70" mass="7904">MVTLKIKSVLVGDDKSGEMTIITFEEIQSNNTERNSLKTGNVKLCYMRETPVVFGATCTHFQIKSTSFVW</sequence>
<accession>A0A2H0RJC2</accession>
<gene>
    <name evidence="1" type="ORF">COV07_03275</name>
</gene>
<organism evidence="1 2">
    <name type="scientific">Candidatus Vogelbacteria bacterium CG10_big_fil_rev_8_21_14_0_10_45_14</name>
    <dbReference type="NCBI Taxonomy" id="1975042"/>
    <lineage>
        <taxon>Bacteria</taxon>
        <taxon>Candidatus Vogeliibacteriota</taxon>
    </lineage>
</organism>
<protein>
    <submittedName>
        <fullName evidence="1">Uncharacterized protein</fullName>
    </submittedName>
</protein>
<comment type="caution">
    <text evidence="1">The sequence shown here is derived from an EMBL/GenBank/DDBJ whole genome shotgun (WGS) entry which is preliminary data.</text>
</comment>
<reference evidence="1 2" key="1">
    <citation type="submission" date="2017-09" db="EMBL/GenBank/DDBJ databases">
        <title>Depth-based differentiation of microbial function through sediment-hosted aquifers and enrichment of novel symbionts in the deep terrestrial subsurface.</title>
        <authorList>
            <person name="Probst A.J."/>
            <person name="Ladd B."/>
            <person name="Jarett J.K."/>
            <person name="Geller-Mcgrath D.E."/>
            <person name="Sieber C.M."/>
            <person name="Emerson J.B."/>
            <person name="Anantharaman K."/>
            <person name="Thomas B.C."/>
            <person name="Malmstrom R."/>
            <person name="Stieglmeier M."/>
            <person name="Klingl A."/>
            <person name="Woyke T."/>
            <person name="Ryan C.M."/>
            <person name="Banfield J.F."/>
        </authorList>
    </citation>
    <scope>NUCLEOTIDE SEQUENCE [LARGE SCALE GENOMIC DNA]</scope>
    <source>
        <strain evidence="1">CG10_big_fil_rev_8_21_14_0_10_45_14</strain>
    </source>
</reference>
<dbReference type="Proteomes" id="UP000230833">
    <property type="component" value="Unassembled WGS sequence"/>
</dbReference>
<proteinExistence type="predicted"/>
<dbReference type="AlphaFoldDB" id="A0A2H0RJC2"/>
<name>A0A2H0RJC2_9BACT</name>
<dbReference type="EMBL" id="PCYL01000033">
    <property type="protein sequence ID" value="PIR46662.1"/>
    <property type="molecule type" value="Genomic_DNA"/>
</dbReference>